<proteinExistence type="predicted"/>
<name>A0A7D5LAH4_9EURY</name>
<dbReference type="Proteomes" id="UP000509626">
    <property type="component" value="Chromosome"/>
</dbReference>
<evidence type="ECO:0000256" key="1">
    <source>
        <dbReference type="SAM" id="Phobius"/>
    </source>
</evidence>
<dbReference type="EMBL" id="CP058579">
    <property type="protein sequence ID" value="QLG61908.1"/>
    <property type="molecule type" value="Genomic_DNA"/>
</dbReference>
<sequence length="68" mass="7165">MPVDFALFTGGIFLVEMFEFGTLLRLAMAIDPLVGGGILGTIGLGAFAKFFRDLGGASAAINYFFGIQ</sequence>
<keyword evidence="1" id="KW-0472">Membrane</keyword>
<reference evidence="2 3" key="1">
    <citation type="submission" date="2020-06" db="EMBL/GenBank/DDBJ databases">
        <title>NJ-3-1, isolated from saline soil.</title>
        <authorList>
            <person name="Cui H.L."/>
            <person name="Shi X."/>
        </authorList>
    </citation>
    <scope>NUCLEOTIDE SEQUENCE [LARGE SCALE GENOMIC DNA]</scope>
    <source>
        <strain evidence="2 3">NJ-3-1</strain>
    </source>
</reference>
<protein>
    <submittedName>
        <fullName evidence="2">Uncharacterized protein</fullName>
    </submittedName>
</protein>
<dbReference type="OrthoDB" id="346034at2157"/>
<feature type="transmembrane region" description="Helical" evidence="1">
    <location>
        <begin position="33"/>
        <end position="51"/>
    </location>
</feature>
<dbReference type="GeneID" id="56037657"/>
<organism evidence="2 3">
    <name type="scientific">Halorarum salinum</name>
    <dbReference type="NCBI Taxonomy" id="2743089"/>
    <lineage>
        <taxon>Archaea</taxon>
        <taxon>Methanobacteriati</taxon>
        <taxon>Methanobacteriota</taxon>
        <taxon>Stenosarchaea group</taxon>
        <taxon>Halobacteria</taxon>
        <taxon>Halobacteriales</taxon>
        <taxon>Haloferacaceae</taxon>
        <taxon>Halorarum</taxon>
    </lineage>
</organism>
<evidence type="ECO:0000313" key="2">
    <source>
        <dbReference type="EMBL" id="QLG61908.1"/>
    </source>
</evidence>
<keyword evidence="1" id="KW-0812">Transmembrane</keyword>
<evidence type="ECO:0000313" key="3">
    <source>
        <dbReference type="Proteomes" id="UP000509626"/>
    </source>
</evidence>
<dbReference type="AlphaFoldDB" id="A0A7D5LAH4"/>
<keyword evidence="3" id="KW-1185">Reference proteome</keyword>
<keyword evidence="1" id="KW-1133">Transmembrane helix</keyword>
<dbReference type="KEGG" id="halu:HUG12_09320"/>
<dbReference type="RefSeq" id="WP_179268493.1">
    <property type="nucleotide sequence ID" value="NZ_CP058579.1"/>
</dbReference>
<accession>A0A7D5LAH4</accession>
<gene>
    <name evidence="2" type="ORF">HUG12_09320</name>
</gene>